<reference evidence="1" key="1">
    <citation type="submission" date="2005-08" db="EMBL/GenBank/DDBJ databases">
        <title>Genomic Diversity of HIV-1 subtypes in Northern Kenya.</title>
        <authorList>
            <person name="Khamadi S.A."/>
            <person name="Ochieng W."/>
            <person name="Lihana R.W."/>
            <person name="Kiptoo M.K."/>
            <person name="Kinyua J.G."/>
            <person name="Lagat N."/>
            <person name="Muriuki J."/>
            <person name="Mwangi J."/>
            <person name="Pelle R."/>
            <person name="Muigai A."/>
            <person name="Carter J."/>
            <person name="Yamada R."/>
            <person name="Mpoke S."/>
        </authorList>
    </citation>
    <scope>NUCLEOTIDE SEQUENCE</scope>
    <source>
        <strain evidence="1">MYDH027</strain>
    </source>
</reference>
<proteinExistence type="predicted"/>
<feature type="non-terminal residue" evidence="1">
    <location>
        <position position="1"/>
    </location>
</feature>
<dbReference type="InterPro" id="IPR008916">
    <property type="entry name" value="Retrov_capsid_C"/>
</dbReference>
<dbReference type="Gene3D" id="1.10.1200.30">
    <property type="match status" value="1"/>
</dbReference>
<name>Q3S809_HV1</name>
<gene>
    <name evidence="1" type="primary">gag</name>
</gene>
<accession>Q3S809</accession>
<sequence>VKQGVLKTGRFYPFIIFDMKQWPNGPFIYYGRPGLSNFKDLEQSTQDGKNLMNMTPFSAKMRNPDWKTILRALGPWGFIRKKGLDSLARGVGRDLAIKARSF</sequence>
<protein>
    <submittedName>
        <fullName evidence="1">Gag protein</fullName>
    </submittedName>
</protein>
<dbReference type="EMBL" id="DQ154971">
    <property type="protein sequence ID" value="AAZ91497.1"/>
    <property type="molecule type" value="Genomic_DNA"/>
</dbReference>
<feature type="non-terminal residue" evidence="1">
    <location>
        <position position="102"/>
    </location>
</feature>
<organismHost>
    <name type="scientific">Homo sapiens</name>
    <name type="common">Human</name>
    <dbReference type="NCBI Taxonomy" id="9606"/>
</organismHost>
<organism evidence="1">
    <name type="scientific">Human immunodeficiency virus type 1</name>
    <name type="common">HIV-1</name>
    <dbReference type="NCBI Taxonomy" id="11676"/>
    <lineage>
        <taxon>Viruses</taxon>
        <taxon>Riboviria</taxon>
        <taxon>Pararnavirae</taxon>
        <taxon>Artverviricota</taxon>
        <taxon>Revtraviricetes</taxon>
        <taxon>Ortervirales</taxon>
        <taxon>Retroviridae</taxon>
        <taxon>Orthoretrovirinae</taxon>
        <taxon>Lentivirus</taxon>
        <taxon>Lentivirus humimdef1</taxon>
    </lineage>
</organism>
<evidence type="ECO:0000313" key="1">
    <source>
        <dbReference type="EMBL" id="AAZ91497.1"/>
    </source>
</evidence>